<sequence length="390" mass="42859">MTESPTKMQWKAEACCGQARAGHLHTAHGTIPTPTFMPVGTVGTVKAMTMDAVRSTGAGIILGNTYHLMLRPGAERVRKMGGLHRMMDWSGPILTDSGGFQVMSLGALRKLDQDGVTFNSHIDGSKHRLTPESSTDIQHALDATITMCFDECPALPATPERLESSMELSMRWAARSREAFVQRPGYGQFGIVQGGTERDLRARAAKALTDIGFEGYAIGGLAVGEGQELMFSTLDFTTPLLPQDHARYLMGVGTPDDLLGGVERGVDMFDCVMPTRAGRTARAYTERGTLNLRNARHAEDNRPISPNCDCLACSRHSRAYLHHLFRANEILGPMLLTWHNLAYYQRLMRQIRVAIVDGTLPQKALALRAGWAAGDWTQDEFPQPDWPPVP</sequence>
<feature type="binding site" evidence="7">
    <location>
        <begin position="96"/>
        <end position="100"/>
    </location>
    <ligand>
        <name>substrate</name>
    </ligand>
</feature>
<feature type="binding site" evidence="7">
    <location>
        <position position="308"/>
    </location>
    <ligand>
        <name>Zn(2+)</name>
        <dbReference type="ChEBI" id="CHEBI:29105"/>
    </ligand>
</feature>
<dbReference type="GO" id="GO:0008479">
    <property type="term" value="F:tRNA-guanosine(34) queuine transglycosylase activity"/>
    <property type="evidence" value="ECO:0007669"/>
    <property type="project" value="UniProtKB-UniRule"/>
</dbReference>
<dbReference type="EC" id="2.4.2.29" evidence="7"/>
<protein>
    <recommendedName>
        <fullName evidence="7">Queuine tRNA-ribosyltransferase</fullName>
        <ecNumber evidence="7">2.4.2.29</ecNumber>
    </recommendedName>
    <alternativeName>
        <fullName evidence="7">Guanine insertion enzyme</fullName>
    </alternativeName>
    <alternativeName>
        <fullName evidence="7">tRNA-guanine transglycosylase</fullName>
    </alternativeName>
</protein>
<dbReference type="RefSeq" id="WP_023979090.1">
    <property type="nucleotide sequence ID" value="NZ_CBLX010000013.1"/>
</dbReference>
<feature type="active site" description="Nucleophile" evidence="7">
    <location>
        <position position="270"/>
    </location>
</feature>
<comment type="pathway">
    <text evidence="1 7">tRNA modification; tRNA-queuosine biosynthesis.</text>
</comment>
<evidence type="ECO:0000256" key="6">
    <source>
        <dbReference type="ARBA" id="ARBA00050112"/>
    </source>
</evidence>
<dbReference type="HAMAP" id="MF_00168">
    <property type="entry name" value="Q_tRNA_Tgt"/>
    <property type="match status" value="1"/>
</dbReference>
<dbReference type="FunFam" id="3.20.20.105:FF:000001">
    <property type="entry name" value="Queuine tRNA-ribosyltransferase"/>
    <property type="match status" value="1"/>
</dbReference>
<comment type="subunit">
    <text evidence="7">Homodimer. Within each dimer, one monomer is responsible for RNA recognition and catalysis, while the other monomer binds to the replacement base PreQ1.</text>
</comment>
<feature type="domain" description="tRNA-guanine(15) transglycosylase-like" evidence="8">
    <location>
        <begin position="17"/>
        <end position="362"/>
    </location>
</feature>
<reference evidence="9 10" key="1">
    <citation type="journal article" date="2014" name="Genome Biol. Evol.">
        <title>Acetic acid bacteria genomes reveal functional traits for adaptation to life in insect guts.</title>
        <authorList>
            <person name="Chouaia B."/>
            <person name="Gaiarsa S."/>
            <person name="Crotti E."/>
            <person name="Comandatore F."/>
            <person name="Degli Esposti M."/>
            <person name="Ricci I."/>
            <person name="Alma A."/>
            <person name="Favia G."/>
            <person name="Bandi C."/>
            <person name="Daffonchio D."/>
        </authorList>
    </citation>
    <scope>NUCLEOTIDE SEQUENCE [LARGE SCALE GENOMIC DNA]</scope>
    <source>
        <strain evidence="9 10">SF2.1</strain>
    </source>
</reference>
<dbReference type="GO" id="GO:0005829">
    <property type="term" value="C:cytosol"/>
    <property type="evidence" value="ECO:0007669"/>
    <property type="project" value="TreeGrafter"/>
</dbReference>
<dbReference type="SUPFAM" id="SSF51713">
    <property type="entry name" value="tRNA-guanine transglycosylase"/>
    <property type="match status" value="1"/>
</dbReference>
<feature type="region of interest" description="RNA binding; important for wobble base 34 recognition" evidence="7">
    <location>
        <begin position="275"/>
        <end position="279"/>
    </location>
</feature>
<comment type="caution">
    <text evidence="9">The sequence shown here is derived from an EMBL/GenBank/DDBJ whole genome shotgun (WGS) entry which is preliminary data.</text>
</comment>
<evidence type="ECO:0000256" key="5">
    <source>
        <dbReference type="ARBA" id="ARBA00022785"/>
    </source>
</evidence>
<evidence type="ECO:0000256" key="3">
    <source>
        <dbReference type="ARBA" id="ARBA00022679"/>
    </source>
</evidence>
<dbReference type="Gene3D" id="3.20.20.105">
    <property type="entry name" value="Queuine tRNA-ribosyltransferase-like"/>
    <property type="match status" value="1"/>
</dbReference>
<dbReference type="NCBIfam" id="TIGR00449">
    <property type="entry name" value="tgt_general"/>
    <property type="match status" value="1"/>
</dbReference>
<evidence type="ECO:0000256" key="2">
    <source>
        <dbReference type="ARBA" id="ARBA00022676"/>
    </source>
</evidence>
<dbReference type="GO" id="GO:0046872">
    <property type="term" value="F:metal ion binding"/>
    <property type="evidence" value="ECO:0007669"/>
    <property type="project" value="UniProtKB-KW"/>
</dbReference>
<dbReference type="PANTHER" id="PTHR46499">
    <property type="entry name" value="QUEUINE TRNA-RIBOSYLTRANSFERASE"/>
    <property type="match status" value="1"/>
</dbReference>
<keyword evidence="7" id="KW-0479">Metal-binding</keyword>
<keyword evidence="3 7" id="KW-0808">Transferase</keyword>
<comment type="function">
    <text evidence="7">Catalyzes the base-exchange of a guanine (G) residue with the queuine precursor 7-aminomethyl-7-deazaguanine (PreQ1) at position 34 (anticodon wobble position) in tRNAs with GU(N) anticodons (tRNA-Asp, -Asn, -His and -Tyr). Catalysis occurs through a double-displacement mechanism. The nucleophile active site attacks the C1' of nucleotide 34 to detach the guanine base from the RNA, forming a covalent enzyme-RNA intermediate. The proton acceptor active site deprotonates the incoming PreQ1, allowing a nucleophilic attack on the C1' of the ribose to form the product. After dissociation, two additional enzymatic reactions on the tRNA convert PreQ1 to queuine (Q), resulting in the hypermodified nucleoside queuosine (7-(((4,5-cis-dihydroxy-2-cyclopenten-1-yl)amino)methyl)-7-deazaguanosine).</text>
</comment>
<evidence type="ECO:0000256" key="1">
    <source>
        <dbReference type="ARBA" id="ARBA00004691"/>
    </source>
</evidence>
<dbReference type="InterPro" id="IPR002616">
    <property type="entry name" value="tRNA_ribo_trans-like"/>
</dbReference>
<evidence type="ECO:0000313" key="10">
    <source>
        <dbReference type="Proteomes" id="UP000027583"/>
    </source>
</evidence>
<proteinExistence type="inferred from homology"/>
<evidence type="ECO:0000256" key="7">
    <source>
        <dbReference type="HAMAP-Rule" id="MF_00168"/>
    </source>
</evidence>
<keyword evidence="7" id="KW-0862">Zinc</keyword>
<dbReference type="PANTHER" id="PTHR46499:SF1">
    <property type="entry name" value="QUEUINE TRNA-RIBOSYLTRANSFERASE"/>
    <property type="match status" value="1"/>
</dbReference>
<dbReference type="Proteomes" id="UP000027583">
    <property type="component" value="Unassembled WGS sequence"/>
</dbReference>
<reference evidence="9 10" key="2">
    <citation type="journal article" date="2014" name="PLoS ONE">
        <title>Evolution of mitochondria reconstructed from the energy metabolism of living bacteria.</title>
        <authorList>
            <person name="Degli Esposti M."/>
            <person name="Chouaia B."/>
            <person name="Comandatore F."/>
            <person name="Crotti E."/>
            <person name="Sassera D."/>
            <person name="Lievens P.M."/>
            <person name="Daffonchio D."/>
            <person name="Bandi C."/>
        </authorList>
    </citation>
    <scope>NUCLEOTIDE SEQUENCE [LARGE SCALE GENOMIC DNA]</scope>
    <source>
        <strain evidence="9 10">SF2.1</strain>
    </source>
</reference>
<evidence type="ECO:0000256" key="4">
    <source>
        <dbReference type="ARBA" id="ARBA00022694"/>
    </source>
</evidence>
<feature type="binding site" evidence="7">
    <location>
        <position position="310"/>
    </location>
    <ligand>
        <name>Zn(2+)</name>
        <dbReference type="ChEBI" id="CHEBI:29105"/>
    </ligand>
</feature>
<name>A0A060QKU2_9PROT</name>
<dbReference type="Pfam" id="PF01702">
    <property type="entry name" value="TGT"/>
    <property type="match status" value="1"/>
</dbReference>
<feature type="region of interest" description="RNA binding" evidence="7">
    <location>
        <begin position="251"/>
        <end position="257"/>
    </location>
</feature>
<dbReference type="InterPro" id="IPR036511">
    <property type="entry name" value="TGT-like_sf"/>
</dbReference>
<comment type="similarity">
    <text evidence="7">Belongs to the queuine tRNA-ribosyltransferase family.</text>
</comment>
<accession>A0A060QKU2</accession>
<keyword evidence="2 7" id="KW-0328">Glycosyltransferase</keyword>
<evidence type="ECO:0000313" key="9">
    <source>
        <dbReference type="EMBL" id="CDG40186.1"/>
    </source>
</evidence>
<dbReference type="InterPro" id="IPR050076">
    <property type="entry name" value="ArchSynthase1/Queuine_TRR"/>
</dbReference>
<feature type="binding site" evidence="7">
    <location>
        <position position="220"/>
    </location>
    <ligand>
        <name>substrate</name>
    </ligand>
</feature>
<keyword evidence="5 7" id="KW-0671">Queuosine biosynthesis</keyword>
<organism evidence="9 10">
    <name type="scientific">Asaia bogorensis</name>
    <dbReference type="NCBI Taxonomy" id="91915"/>
    <lineage>
        <taxon>Bacteria</taxon>
        <taxon>Pseudomonadati</taxon>
        <taxon>Pseudomonadota</taxon>
        <taxon>Alphaproteobacteria</taxon>
        <taxon>Acetobacterales</taxon>
        <taxon>Acetobacteraceae</taxon>
        <taxon>Asaia</taxon>
    </lineage>
</organism>
<comment type="catalytic activity">
    <reaction evidence="6 7">
        <text>7-aminomethyl-7-carbaguanine + guanosine(34) in tRNA = 7-aminomethyl-7-carbaguanosine(34) in tRNA + guanine</text>
        <dbReference type="Rhea" id="RHEA:24104"/>
        <dbReference type="Rhea" id="RHEA-COMP:10341"/>
        <dbReference type="Rhea" id="RHEA-COMP:10342"/>
        <dbReference type="ChEBI" id="CHEBI:16235"/>
        <dbReference type="ChEBI" id="CHEBI:58703"/>
        <dbReference type="ChEBI" id="CHEBI:74269"/>
        <dbReference type="ChEBI" id="CHEBI:82833"/>
        <dbReference type="EC" id="2.4.2.29"/>
    </reaction>
</comment>
<keyword evidence="4 7" id="KW-0819">tRNA processing</keyword>
<dbReference type="EMBL" id="CBLX010000013">
    <property type="protein sequence ID" value="CDG40186.1"/>
    <property type="molecule type" value="Genomic_DNA"/>
</dbReference>
<feature type="active site" description="Proton acceptor" evidence="7">
    <location>
        <position position="96"/>
    </location>
</feature>
<feature type="binding site" evidence="7">
    <location>
        <position position="313"/>
    </location>
    <ligand>
        <name>Zn(2+)</name>
        <dbReference type="ChEBI" id="CHEBI:29105"/>
    </ligand>
</feature>
<dbReference type="NCBIfam" id="TIGR00430">
    <property type="entry name" value="Q_tRNA_tgt"/>
    <property type="match status" value="1"/>
</dbReference>
<dbReference type="eggNOG" id="COG0343">
    <property type="taxonomic scope" value="Bacteria"/>
</dbReference>
<feature type="binding site" evidence="7">
    <location>
        <position position="150"/>
    </location>
    <ligand>
        <name>substrate</name>
    </ligand>
</feature>
<dbReference type="GO" id="GO:0008616">
    <property type="term" value="P:tRNA queuosine(34) biosynthetic process"/>
    <property type="evidence" value="ECO:0007669"/>
    <property type="project" value="UniProtKB-UniRule"/>
</dbReference>
<gene>
    <name evidence="7" type="primary">tgt</name>
    <name evidence="9" type="ORF">ASAP_2141</name>
</gene>
<dbReference type="UniPathway" id="UPA00392"/>
<dbReference type="InterPro" id="IPR004803">
    <property type="entry name" value="TGT"/>
</dbReference>
<comment type="cofactor">
    <cofactor evidence="7">
        <name>Zn(2+)</name>
        <dbReference type="ChEBI" id="CHEBI:29105"/>
    </cofactor>
    <text evidence="7">Binds 1 zinc ion per subunit.</text>
</comment>
<dbReference type="AlphaFoldDB" id="A0A060QKU2"/>
<feature type="binding site" evidence="7">
    <location>
        <position position="193"/>
    </location>
    <ligand>
        <name>substrate</name>
    </ligand>
</feature>
<evidence type="ECO:0000259" key="8">
    <source>
        <dbReference type="Pfam" id="PF01702"/>
    </source>
</evidence>
<feature type="binding site" evidence="7">
    <location>
        <position position="339"/>
    </location>
    <ligand>
        <name>Zn(2+)</name>
        <dbReference type="ChEBI" id="CHEBI:29105"/>
    </ligand>
</feature>